<name>A0ABN1XMZ4_9ACTN</name>
<evidence type="ECO:0000313" key="2">
    <source>
        <dbReference type="EMBL" id="GAA1383710.1"/>
    </source>
</evidence>
<organism evidence="2 3">
    <name type="scientific">Kitasatospora putterlickiae</name>
    <dbReference type="NCBI Taxonomy" id="221725"/>
    <lineage>
        <taxon>Bacteria</taxon>
        <taxon>Bacillati</taxon>
        <taxon>Actinomycetota</taxon>
        <taxon>Actinomycetes</taxon>
        <taxon>Kitasatosporales</taxon>
        <taxon>Streptomycetaceae</taxon>
        <taxon>Kitasatospora</taxon>
    </lineage>
</organism>
<dbReference type="InterPro" id="IPR000182">
    <property type="entry name" value="GNAT_dom"/>
</dbReference>
<dbReference type="Proteomes" id="UP001499863">
    <property type="component" value="Unassembled WGS sequence"/>
</dbReference>
<keyword evidence="3" id="KW-1185">Reference proteome</keyword>
<accession>A0ABN1XMZ4</accession>
<evidence type="ECO:0000313" key="3">
    <source>
        <dbReference type="Proteomes" id="UP001499863"/>
    </source>
</evidence>
<comment type="caution">
    <text evidence="2">The sequence shown here is derived from an EMBL/GenBank/DDBJ whole genome shotgun (WGS) entry which is preliminary data.</text>
</comment>
<protein>
    <submittedName>
        <fullName evidence="2">GNAT family protein</fullName>
    </submittedName>
</protein>
<sequence>MTRGTGEFAGGNGALRSILTGMPTSARDPHAAFDPGALARKPTLPGATVTLVPLSARHTDAMWRFTDDEETNRLTGTRRTFTQDEIRAWCTTRPEQPDRLDLAIEDRATGRFLGELALNDTDPDNASAHFRIALTPGSTGRGIGTEATHLLLRHAFETVRLHRVQLEVYAYNPRAVRVYEKAGFHHEGRARQAHHWAGEYHDVLRMAALRPEWLATHP</sequence>
<dbReference type="Pfam" id="PF13302">
    <property type="entry name" value="Acetyltransf_3"/>
    <property type="match status" value="1"/>
</dbReference>
<dbReference type="PANTHER" id="PTHR43610:SF1">
    <property type="entry name" value="N-ACETYLTRANSFERASE DOMAIN-CONTAINING PROTEIN"/>
    <property type="match status" value="1"/>
</dbReference>
<evidence type="ECO:0000259" key="1">
    <source>
        <dbReference type="PROSITE" id="PS51186"/>
    </source>
</evidence>
<gene>
    <name evidence="2" type="ORF">GCM10009639_04310</name>
</gene>
<dbReference type="PROSITE" id="PS51186">
    <property type="entry name" value="GNAT"/>
    <property type="match status" value="1"/>
</dbReference>
<dbReference type="PANTHER" id="PTHR43610">
    <property type="entry name" value="BLL6696 PROTEIN"/>
    <property type="match status" value="1"/>
</dbReference>
<feature type="domain" description="N-acetyltransferase" evidence="1">
    <location>
        <begin position="49"/>
        <end position="211"/>
    </location>
</feature>
<dbReference type="SUPFAM" id="SSF55729">
    <property type="entry name" value="Acyl-CoA N-acyltransferases (Nat)"/>
    <property type="match status" value="1"/>
</dbReference>
<proteinExistence type="predicted"/>
<dbReference type="InterPro" id="IPR016181">
    <property type="entry name" value="Acyl_CoA_acyltransferase"/>
</dbReference>
<dbReference type="EMBL" id="BAAAKJ010000020">
    <property type="protein sequence ID" value="GAA1383710.1"/>
    <property type="molecule type" value="Genomic_DNA"/>
</dbReference>
<dbReference type="Gene3D" id="3.40.630.30">
    <property type="match status" value="1"/>
</dbReference>
<reference evidence="2 3" key="1">
    <citation type="journal article" date="2019" name="Int. J. Syst. Evol. Microbiol.">
        <title>The Global Catalogue of Microorganisms (GCM) 10K type strain sequencing project: providing services to taxonomists for standard genome sequencing and annotation.</title>
        <authorList>
            <consortium name="The Broad Institute Genomics Platform"/>
            <consortium name="The Broad Institute Genome Sequencing Center for Infectious Disease"/>
            <person name="Wu L."/>
            <person name="Ma J."/>
        </authorList>
    </citation>
    <scope>NUCLEOTIDE SEQUENCE [LARGE SCALE GENOMIC DNA]</scope>
    <source>
        <strain evidence="2 3">JCM 12393</strain>
    </source>
</reference>